<dbReference type="RefSeq" id="XP_066721310.1">
    <property type="nucleotide sequence ID" value="XM_066853169.1"/>
</dbReference>
<sequence>MMDTFRTTPPRRLHKSTSVTFFNGKSELITDQLPVEKPHTPVHFFLIHQELVSAWIQAPRRFQLVTGLTTRTANAQVLTMRSLFCFLAGAALVVAKADMPAPPPATFVDRWCFVVGFVANHTDIDDFYGELAKHDVDATPRTNCTNTGFQGCSFFVGDGSYVDLLAADIIHHNVEQADSIWLTSDDGIHDPDRDCHRFIGE</sequence>
<name>A0ABR1WUG5_9PEZI</name>
<accession>A0ABR1WUG5</accession>
<dbReference type="Proteomes" id="UP001480595">
    <property type="component" value="Unassembled WGS sequence"/>
</dbReference>
<protein>
    <submittedName>
        <fullName evidence="1">Uncharacterized protein</fullName>
    </submittedName>
</protein>
<organism evidence="1 2">
    <name type="scientific">Apiospora phragmitis</name>
    <dbReference type="NCBI Taxonomy" id="2905665"/>
    <lineage>
        <taxon>Eukaryota</taxon>
        <taxon>Fungi</taxon>
        <taxon>Dikarya</taxon>
        <taxon>Ascomycota</taxon>
        <taxon>Pezizomycotina</taxon>
        <taxon>Sordariomycetes</taxon>
        <taxon>Xylariomycetidae</taxon>
        <taxon>Amphisphaeriales</taxon>
        <taxon>Apiosporaceae</taxon>
        <taxon>Apiospora</taxon>
    </lineage>
</organism>
<comment type="caution">
    <text evidence="1">The sequence shown here is derived from an EMBL/GenBank/DDBJ whole genome shotgun (WGS) entry which is preliminary data.</text>
</comment>
<dbReference type="GeneID" id="92086232"/>
<evidence type="ECO:0000313" key="2">
    <source>
        <dbReference type="Proteomes" id="UP001480595"/>
    </source>
</evidence>
<keyword evidence="2" id="KW-1185">Reference proteome</keyword>
<reference evidence="1 2" key="1">
    <citation type="submission" date="2023-01" db="EMBL/GenBank/DDBJ databases">
        <title>Analysis of 21 Apiospora genomes using comparative genomics revels a genus with tremendous synthesis potential of carbohydrate active enzymes and secondary metabolites.</title>
        <authorList>
            <person name="Sorensen T."/>
        </authorList>
    </citation>
    <scope>NUCLEOTIDE SEQUENCE [LARGE SCALE GENOMIC DNA]</scope>
    <source>
        <strain evidence="1 2">CBS 135458</strain>
    </source>
</reference>
<gene>
    <name evidence="1" type="ORF">PG994_001760</name>
</gene>
<dbReference type="EMBL" id="JAQQWL010000002">
    <property type="protein sequence ID" value="KAK8086786.1"/>
    <property type="molecule type" value="Genomic_DNA"/>
</dbReference>
<evidence type="ECO:0000313" key="1">
    <source>
        <dbReference type="EMBL" id="KAK8086786.1"/>
    </source>
</evidence>
<proteinExistence type="predicted"/>